<feature type="region of interest" description="Disordered" evidence="6">
    <location>
        <begin position="941"/>
        <end position="979"/>
    </location>
</feature>
<organism evidence="9 10">
    <name type="scientific">Escovopsis weberi</name>
    <dbReference type="NCBI Taxonomy" id="150374"/>
    <lineage>
        <taxon>Eukaryota</taxon>
        <taxon>Fungi</taxon>
        <taxon>Dikarya</taxon>
        <taxon>Ascomycota</taxon>
        <taxon>Pezizomycotina</taxon>
        <taxon>Sordariomycetes</taxon>
        <taxon>Hypocreomycetidae</taxon>
        <taxon>Hypocreales</taxon>
        <taxon>Hypocreaceae</taxon>
        <taxon>Escovopsis</taxon>
    </lineage>
</organism>
<comment type="caution">
    <text evidence="9">The sequence shown here is derived from an EMBL/GenBank/DDBJ whole genome shotgun (WGS) entry which is preliminary data.</text>
</comment>
<keyword evidence="3" id="KW-0963">Cytoplasm</keyword>
<feature type="compositionally biased region" description="Basic residues" evidence="6">
    <location>
        <begin position="879"/>
        <end position="898"/>
    </location>
</feature>
<feature type="compositionally biased region" description="Acidic residues" evidence="6">
    <location>
        <begin position="443"/>
        <end position="462"/>
    </location>
</feature>
<protein>
    <recommendedName>
        <fullName evidence="5">Ribosome quality control complex subunit 2</fullName>
    </recommendedName>
</protein>
<evidence type="ECO:0000256" key="6">
    <source>
        <dbReference type="SAM" id="MobiDB-lite"/>
    </source>
</evidence>
<dbReference type="GO" id="GO:1990112">
    <property type="term" value="C:RQC complex"/>
    <property type="evidence" value="ECO:0007669"/>
    <property type="project" value="TreeGrafter"/>
</dbReference>
<dbReference type="InterPro" id="IPR021846">
    <property type="entry name" value="NFACT-C"/>
</dbReference>
<dbReference type="Pfam" id="PF05833">
    <property type="entry name" value="NFACT_N"/>
    <property type="match status" value="1"/>
</dbReference>
<feature type="domain" description="NFACT protein C-terminal" evidence="8">
    <location>
        <begin position="978"/>
        <end position="1082"/>
    </location>
</feature>
<dbReference type="Proteomes" id="UP000053831">
    <property type="component" value="Unassembled WGS sequence"/>
</dbReference>
<dbReference type="InterPro" id="IPR051608">
    <property type="entry name" value="RQC_Subunit_NEMF"/>
</dbReference>
<keyword evidence="10" id="KW-1185">Reference proteome</keyword>
<feature type="compositionally biased region" description="Basic and acidic residues" evidence="6">
    <location>
        <begin position="949"/>
        <end position="965"/>
    </location>
</feature>
<evidence type="ECO:0000256" key="3">
    <source>
        <dbReference type="ARBA" id="ARBA00022490"/>
    </source>
</evidence>
<reference evidence="9 10" key="1">
    <citation type="submission" date="2015-07" db="EMBL/GenBank/DDBJ databases">
        <title>The genome of the fungus Escovopsis weberi, a specialized disease agent of ant agriculture.</title>
        <authorList>
            <person name="de Man T.J."/>
            <person name="Stajich J.E."/>
            <person name="Kubicek C.P."/>
            <person name="Chenthamara K."/>
            <person name="Atanasova L."/>
            <person name="Druzhinina I.S."/>
            <person name="Birnbaum S."/>
            <person name="Barribeau S.M."/>
            <person name="Teiling C."/>
            <person name="Suen G."/>
            <person name="Currie C."/>
            <person name="Gerardo N.M."/>
        </authorList>
    </citation>
    <scope>NUCLEOTIDE SEQUENCE [LARGE SCALE GENOMIC DNA]</scope>
</reference>
<evidence type="ECO:0000256" key="5">
    <source>
        <dbReference type="ARBA" id="ARBA00070414"/>
    </source>
</evidence>
<gene>
    <name evidence="9" type="ORF">ESCO_002366</name>
</gene>
<comment type="subcellular location">
    <subcellularLocation>
        <location evidence="1">Cytoplasm</location>
    </subcellularLocation>
</comment>
<feature type="region of interest" description="Disordered" evidence="6">
    <location>
        <begin position="443"/>
        <end position="469"/>
    </location>
</feature>
<dbReference type="GO" id="GO:0043023">
    <property type="term" value="F:ribosomal large subunit binding"/>
    <property type="evidence" value="ECO:0007669"/>
    <property type="project" value="TreeGrafter"/>
</dbReference>
<evidence type="ECO:0000313" key="9">
    <source>
        <dbReference type="EMBL" id="KOS22011.1"/>
    </source>
</evidence>
<evidence type="ECO:0000256" key="2">
    <source>
        <dbReference type="ARBA" id="ARBA00008318"/>
    </source>
</evidence>
<comment type="similarity">
    <text evidence="2">Belongs to the NEMF family.</text>
</comment>
<feature type="compositionally biased region" description="Acidic residues" evidence="6">
    <location>
        <begin position="763"/>
        <end position="774"/>
    </location>
</feature>
<feature type="compositionally biased region" description="Acidic residues" evidence="6">
    <location>
        <begin position="967"/>
        <end position="976"/>
    </location>
</feature>
<feature type="region of interest" description="Disordered" evidence="6">
    <location>
        <begin position="812"/>
        <end position="906"/>
    </location>
</feature>
<dbReference type="EMBL" id="LGSR01000006">
    <property type="protein sequence ID" value="KOS22011.1"/>
    <property type="molecule type" value="Genomic_DNA"/>
</dbReference>
<feature type="compositionally biased region" description="Acidic residues" evidence="6">
    <location>
        <begin position="745"/>
        <end position="756"/>
    </location>
</feature>
<proteinExistence type="inferred from homology"/>
<accession>A0A0M8N890</accession>
<evidence type="ECO:0000259" key="7">
    <source>
        <dbReference type="Pfam" id="PF05670"/>
    </source>
</evidence>
<feature type="compositionally biased region" description="Polar residues" evidence="6">
    <location>
        <begin position="850"/>
        <end position="871"/>
    </location>
</feature>
<dbReference type="OrthoDB" id="207084at2759"/>
<dbReference type="InterPro" id="IPR008532">
    <property type="entry name" value="NFACT_RNA-bd"/>
</dbReference>
<evidence type="ECO:0000256" key="4">
    <source>
        <dbReference type="ARBA" id="ARBA00023054"/>
    </source>
</evidence>
<dbReference type="Pfam" id="PF11923">
    <property type="entry name" value="NFACT-C"/>
    <property type="match status" value="1"/>
</dbReference>
<dbReference type="GO" id="GO:0000049">
    <property type="term" value="F:tRNA binding"/>
    <property type="evidence" value="ECO:0007669"/>
    <property type="project" value="TreeGrafter"/>
</dbReference>
<dbReference type="Pfam" id="PF05670">
    <property type="entry name" value="NFACT-R_1"/>
    <property type="match status" value="1"/>
</dbReference>
<dbReference type="PANTHER" id="PTHR15239">
    <property type="entry name" value="NUCLEAR EXPORT MEDIATOR FACTOR NEMF"/>
    <property type="match status" value="1"/>
</dbReference>
<evidence type="ECO:0000259" key="8">
    <source>
        <dbReference type="Pfam" id="PF11923"/>
    </source>
</evidence>
<feature type="region of interest" description="Disordered" evidence="6">
    <location>
        <begin position="692"/>
        <end position="794"/>
    </location>
</feature>
<dbReference type="STRING" id="150374.A0A0M8N890"/>
<dbReference type="Gene3D" id="2.30.310.10">
    <property type="entry name" value="ibrinogen binding protein from staphylococcus aureus domain"/>
    <property type="match status" value="1"/>
</dbReference>
<feature type="domain" description="NFACT RNA-binding" evidence="7">
    <location>
        <begin position="549"/>
        <end position="662"/>
    </location>
</feature>
<dbReference type="AlphaFoldDB" id="A0A0M8N890"/>
<dbReference type="GO" id="GO:0072344">
    <property type="term" value="P:rescue of stalled ribosome"/>
    <property type="evidence" value="ECO:0007669"/>
    <property type="project" value="TreeGrafter"/>
</dbReference>
<keyword evidence="4" id="KW-0175">Coiled coil</keyword>
<evidence type="ECO:0000256" key="1">
    <source>
        <dbReference type="ARBA" id="ARBA00004496"/>
    </source>
</evidence>
<dbReference type="GO" id="GO:0005737">
    <property type="term" value="C:cytoplasm"/>
    <property type="evidence" value="ECO:0007669"/>
    <property type="project" value="UniProtKB-SubCell"/>
</dbReference>
<evidence type="ECO:0000313" key="10">
    <source>
        <dbReference type="Proteomes" id="UP000053831"/>
    </source>
</evidence>
<sequence>MKQRFSSLDVKVIAHELQSTLVTLRLANVYDLSSKILLLKFAKPDNKKQVIIDTGFRCHLTEFARTTAATPSAFVARLRKFLKTRRLTSVSQIGSDRILEFQFSDGQYRLFLEFFASGNIILTDADLKIIAIARNVAEGEGRMPQRMGLEYSLENTQNFASVPPLTKERVRDALKSLAERAASGASKADKKSKGNADLRKGLAVSITELPPVVIEHSLKANEFDPKKKASDILENETLLDELVRCLTEAREIVESITSSATCKGYIFAKRRPGASDGSDVQASTSRRDQILYEEFNPFLPHNLKNDPSIEVLEFDGYNRTVDEFYSSLEGQKLESRLVGREEAAERKIETARREQAKRIEGLKDAQAVNARKAAAIEANVERVQEAMDAVNGLLTQGMDWVDIGKLIEREKKMGNPVAAIINVPLKLSENTITLTLAEEEFDDEDADDDIFSETDSESEDESLATRADQGKTQAKGLTVDILLTMSPWGNARDYYDQRKSAAVKEEKTQQQAAKALRSTEQKVTEDLKKALKQEKALLQPIRNQMWFEKFTWFLSSDGYLVLAGRDSHQHDLLYSRHLRKGDVYCHADLRGSPSIVIKNNPNAPDAPIPPATLAQAGSLCVCTSEAWDSKAGMGAWWVDADQVTKVAPTGDVLPIGSFHIKGKKNFLPPTQLLLGFGVMFKISEDSKSHHAKHRLYDDDSGPSTRSTNADKDDLADQTPSTGDNDEEDESEEKNTEQVEKNVAGGDDDDDELEEEEGGKGEQDSDVGDEDDRRDEDERANPLQAFEGAFAGSQAPGNMIAKLRVLYQSSVEAAPEVSRIPESGAFDEHMEVAGESDDDDSYKEREEDNGGQEQEVSPLTSQTTSRAPSTLPSRPEPKPKKGTGKRGQKGKAKKIAQKYKHQDEEDKAAAEALIGATAGRQRAKAEAAARVQRQVELDAAKERRRALHQRRQEEVAQQEETRKAMMEEGAEGADDGESNATPDSLVGWPLPGDEILEAVPVCAPWNAMARFKYKVKLQPGAVKKGKAVKEILERWSIAASKKGVVDESARDKERIWPREIELIKTFKPEMVNNCVPVGKVKVMASGGISGATGGGGGGGGKAAHRKQQGPKAHTIGFQIKIAKAIHSMKAHAPKLS</sequence>
<dbReference type="PANTHER" id="PTHR15239:SF6">
    <property type="entry name" value="RIBOSOME QUALITY CONTROL COMPLEX SUBUNIT NEMF"/>
    <property type="match status" value="1"/>
</dbReference>
<dbReference type="FunFam" id="2.30.310.10:FF:000003">
    <property type="entry name" value="Zinc knuckle domain containing protein"/>
    <property type="match status" value="1"/>
</dbReference>
<name>A0A0M8N890_ESCWE</name>
<dbReference type="GO" id="GO:1990116">
    <property type="term" value="P:ribosome-associated ubiquitin-dependent protein catabolic process"/>
    <property type="evidence" value="ECO:0007669"/>
    <property type="project" value="TreeGrafter"/>
</dbReference>